<dbReference type="Proteomes" id="UP001141806">
    <property type="component" value="Unassembled WGS sequence"/>
</dbReference>
<feature type="compositionally biased region" description="Basic and acidic residues" evidence="1">
    <location>
        <begin position="18"/>
        <end position="31"/>
    </location>
</feature>
<organism evidence="2 3">
    <name type="scientific">Protea cynaroides</name>
    <dbReference type="NCBI Taxonomy" id="273540"/>
    <lineage>
        <taxon>Eukaryota</taxon>
        <taxon>Viridiplantae</taxon>
        <taxon>Streptophyta</taxon>
        <taxon>Embryophyta</taxon>
        <taxon>Tracheophyta</taxon>
        <taxon>Spermatophyta</taxon>
        <taxon>Magnoliopsida</taxon>
        <taxon>Proteales</taxon>
        <taxon>Proteaceae</taxon>
        <taxon>Protea</taxon>
    </lineage>
</organism>
<dbReference type="AlphaFoldDB" id="A0A9Q0JXL3"/>
<name>A0A9Q0JXL3_9MAGN</name>
<feature type="region of interest" description="Disordered" evidence="1">
    <location>
        <begin position="1"/>
        <end position="34"/>
    </location>
</feature>
<protein>
    <submittedName>
        <fullName evidence="2">Uncharacterized protein</fullName>
    </submittedName>
</protein>
<sequence>MRRALRTEQANITLNNSEKSDGEDPSRESKPARSLSLALQKPIQIFKSSLLCLFCNQQSFKELAKKSCPAVGGTPAAIQQLEGDDLNPEGSDNGSLHFTFYHVSVSENL</sequence>
<reference evidence="2" key="1">
    <citation type="journal article" date="2023" name="Plant J.">
        <title>The genome of the king protea, Protea cynaroides.</title>
        <authorList>
            <person name="Chang J."/>
            <person name="Duong T.A."/>
            <person name="Schoeman C."/>
            <person name="Ma X."/>
            <person name="Roodt D."/>
            <person name="Barker N."/>
            <person name="Li Z."/>
            <person name="Van de Peer Y."/>
            <person name="Mizrachi E."/>
        </authorList>
    </citation>
    <scope>NUCLEOTIDE SEQUENCE</scope>
    <source>
        <tissue evidence="2">Young leaves</tissue>
    </source>
</reference>
<evidence type="ECO:0000313" key="2">
    <source>
        <dbReference type="EMBL" id="KAJ4955217.1"/>
    </source>
</evidence>
<feature type="compositionally biased region" description="Polar residues" evidence="1">
    <location>
        <begin position="8"/>
        <end position="17"/>
    </location>
</feature>
<comment type="caution">
    <text evidence="2">The sequence shown here is derived from an EMBL/GenBank/DDBJ whole genome shotgun (WGS) entry which is preliminary data.</text>
</comment>
<accession>A0A9Q0JXL3</accession>
<keyword evidence="3" id="KW-1185">Reference proteome</keyword>
<evidence type="ECO:0000256" key="1">
    <source>
        <dbReference type="SAM" id="MobiDB-lite"/>
    </source>
</evidence>
<dbReference type="EMBL" id="JAMYWD010000011">
    <property type="protein sequence ID" value="KAJ4955217.1"/>
    <property type="molecule type" value="Genomic_DNA"/>
</dbReference>
<evidence type="ECO:0000313" key="3">
    <source>
        <dbReference type="Proteomes" id="UP001141806"/>
    </source>
</evidence>
<gene>
    <name evidence="2" type="ORF">NE237_012000</name>
</gene>
<proteinExistence type="predicted"/>